<dbReference type="Pfam" id="PF08268">
    <property type="entry name" value="FBA_3"/>
    <property type="match status" value="1"/>
</dbReference>
<accession>A0A165ZGI1</accession>
<evidence type="ECO:0000259" key="1">
    <source>
        <dbReference type="Pfam" id="PF08268"/>
    </source>
</evidence>
<dbReference type="InterPro" id="IPR013187">
    <property type="entry name" value="F-box-assoc_dom_typ3"/>
</dbReference>
<dbReference type="NCBIfam" id="TIGR01640">
    <property type="entry name" value="F_box_assoc_1"/>
    <property type="match status" value="1"/>
</dbReference>
<organism evidence="2 3">
    <name type="scientific">Daucus carota subsp. sativus</name>
    <name type="common">Carrot</name>
    <dbReference type="NCBI Taxonomy" id="79200"/>
    <lineage>
        <taxon>Eukaryota</taxon>
        <taxon>Viridiplantae</taxon>
        <taxon>Streptophyta</taxon>
        <taxon>Embryophyta</taxon>
        <taxon>Tracheophyta</taxon>
        <taxon>Spermatophyta</taxon>
        <taxon>Magnoliopsida</taxon>
        <taxon>eudicotyledons</taxon>
        <taxon>Gunneridae</taxon>
        <taxon>Pentapetalae</taxon>
        <taxon>asterids</taxon>
        <taxon>campanulids</taxon>
        <taxon>Apiales</taxon>
        <taxon>Apiaceae</taxon>
        <taxon>Apioideae</taxon>
        <taxon>Scandiceae</taxon>
        <taxon>Daucinae</taxon>
        <taxon>Daucus</taxon>
        <taxon>Daucus sect. Daucus</taxon>
    </lineage>
</organism>
<dbReference type="InterPro" id="IPR017451">
    <property type="entry name" value="F-box-assoc_interact_dom"/>
</dbReference>
<gene>
    <name evidence="2" type="ORF">DCAR_0309899</name>
</gene>
<sequence length="360" mass="42008">MGHYDSYYSVGLIDRNSYNVLEYYDDICCRDRNGCCLEVYGICDGLLCLSVHDDFLYLNYPVFLYNPFIRKGKKLTSPRLGYENDYGKRCVSLCFGYHDDDYKVIKVRAFPDFYEIYIYSLSTDTWKFIKVEPTFEGTSTESFNIWPYPKARLVNGVAYFIQRNEMILFDLGREKFQKKQLPEDMSSAAHVIMEEYEESIALIGSTSHSVRTVYNGVAIGCGVAMWVLRQSDKSYIWEKKFDVKREENDEMITYLPPVVYPSVQAMGGFVKKNEIVMRRWNTFKLGNFIDRDYFLYNIETGIEKQFQRPHERARGGFLQRINILTESLVLLTETTMPPFQSLEAPVALMGCNNNVRMHIS</sequence>
<name>A0A165ZGI1_DAUCS</name>
<dbReference type="Gramene" id="KZN00010">
    <property type="protein sequence ID" value="KZN00010"/>
    <property type="gene ID" value="DCAR_008764"/>
</dbReference>
<dbReference type="PANTHER" id="PTHR31672">
    <property type="entry name" value="BNACNNG10540D PROTEIN"/>
    <property type="match status" value="1"/>
</dbReference>
<reference evidence="2" key="1">
    <citation type="journal article" date="2016" name="Nat. Genet.">
        <title>A high-quality carrot genome assembly provides new insights into carotenoid accumulation and asterid genome evolution.</title>
        <authorList>
            <person name="Iorizzo M."/>
            <person name="Ellison S."/>
            <person name="Senalik D."/>
            <person name="Zeng P."/>
            <person name="Satapoomin P."/>
            <person name="Huang J."/>
            <person name="Bowman M."/>
            <person name="Iovene M."/>
            <person name="Sanseverino W."/>
            <person name="Cavagnaro P."/>
            <person name="Yildiz M."/>
            <person name="Macko-Podgorni A."/>
            <person name="Moranska E."/>
            <person name="Grzebelus E."/>
            <person name="Grzebelus D."/>
            <person name="Ashrafi H."/>
            <person name="Zheng Z."/>
            <person name="Cheng S."/>
            <person name="Spooner D."/>
            <person name="Van Deynze A."/>
            <person name="Simon P."/>
        </authorList>
    </citation>
    <scope>NUCLEOTIDE SEQUENCE</scope>
    <source>
        <tissue evidence="2">Leaf</tissue>
    </source>
</reference>
<proteinExistence type="predicted"/>
<dbReference type="AlphaFoldDB" id="A0A165ZGI1"/>
<reference evidence="2" key="2">
    <citation type="submission" date="2022-03" db="EMBL/GenBank/DDBJ databases">
        <title>Draft title - Genomic analysis of global carrot germplasm unveils the trajectory of domestication and the origin of high carotenoid orange carrot.</title>
        <authorList>
            <person name="Iorizzo M."/>
            <person name="Ellison S."/>
            <person name="Senalik D."/>
            <person name="Macko-Podgorni A."/>
            <person name="Grzebelus D."/>
            <person name="Bostan H."/>
            <person name="Rolling W."/>
            <person name="Curaba J."/>
            <person name="Simon P."/>
        </authorList>
    </citation>
    <scope>NUCLEOTIDE SEQUENCE</scope>
    <source>
        <tissue evidence="2">Leaf</tissue>
    </source>
</reference>
<keyword evidence="3" id="KW-1185">Reference proteome</keyword>
<dbReference type="EMBL" id="CP093345">
    <property type="protein sequence ID" value="WOG90655.1"/>
    <property type="molecule type" value="Genomic_DNA"/>
</dbReference>
<dbReference type="PANTHER" id="PTHR31672:SF13">
    <property type="entry name" value="F-BOX PROTEIN CPR30-LIKE"/>
    <property type="match status" value="1"/>
</dbReference>
<dbReference type="Proteomes" id="UP000077755">
    <property type="component" value="Chromosome 3"/>
</dbReference>
<evidence type="ECO:0000313" key="3">
    <source>
        <dbReference type="Proteomes" id="UP000077755"/>
    </source>
</evidence>
<feature type="domain" description="F-box associated beta-propeller type 3" evidence="1">
    <location>
        <begin position="29"/>
        <end position="249"/>
    </location>
</feature>
<protein>
    <recommendedName>
        <fullName evidence="1">F-box associated beta-propeller type 3 domain-containing protein</fullName>
    </recommendedName>
</protein>
<evidence type="ECO:0000313" key="2">
    <source>
        <dbReference type="EMBL" id="WOG90655.1"/>
    </source>
</evidence>
<dbReference type="InterPro" id="IPR050796">
    <property type="entry name" value="SCF_F-box_component"/>
</dbReference>